<proteinExistence type="predicted"/>
<dbReference type="AlphaFoldDB" id="U5NFA0"/>
<evidence type="ECO:0000313" key="1">
    <source>
        <dbReference type="EMBL" id="AGX88824.1"/>
    </source>
</evidence>
<dbReference type="HOGENOM" id="CLU_3273069_0_0_14"/>
<gene>
    <name evidence="1" type="ORF">PRV_00195</name>
</gene>
<sequence length="41" mass="4987">MNKYVLKKVYWEFLIKTTILSKFVLFEKRTAFEEINSLNNS</sequence>
<dbReference type="EMBL" id="CP006771">
    <property type="protein sequence ID" value="AGX88824.1"/>
    <property type="molecule type" value="Genomic_DNA"/>
</dbReference>
<dbReference type="KEGG" id="mpv:PRV_00195"/>
<name>U5NFA0_9MOLU</name>
<accession>U5NFA0</accession>
<protein>
    <submittedName>
        <fullName evidence="1">Uncharacterized protein</fullName>
    </submittedName>
</protein>
<dbReference type="Proteomes" id="UP000017119">
    <property type="component" value="Chromosome"/>
</dbReference>
<dbReference type="STRING" id="1403316.PRV_00195"/>
<keyword evidence="2" id="KW-1185">Reference proteome</keyword>
<reference evidence="1 2" key="1">
    <citation type="journal article" date="2013" name="Genome Announc.">
        <title>Genome Sequence of Mycoplasma parvum (Formerly Eperythrozoon parvum), a Diminutive Hemoplasma of the Pig.</title>
        <authorList>
            <person name="do Nascimento N.C."/>
            <person name="Dos Santos A.P."/>
            <person name="Chu Y."/>
            <person name="Guimaraes A.M."/>
            <person name="Pagliaro A."/>
            <person name="Messick J.B."/>
        </authorList>
    </citation>
    <scope>NUCLEOTIDE SEQUENCE [LARGE SCALE GENOMIC DNA]</scope>
    <source>
        <strain evidence="1 2">Indiana</strain>
    </source>
</reference>
<evidence type="ECO:0000313" key="2">
    <source>
        <dbReference type="Proteomes" id="UP000017119"/>
    </source>
</evidence>
<organism evidence="1 2">
    <name type="scientific">Mycoplasma parvum str. Indiana</name>
    <dbReference type="NCBI Taxonomy" id="1403316"/>
    <lineage>
        <taxon>Bacteria</taxon>
        <taxon>Bacillati</taxon>
        <taxon>Mycoplasmatota</taxon>
        <taxon>Mollicutes</taxon>
        <taxon>Mycoplasmataceae</taxon>
        <taxon>Mycoplasma</taxon>
    </lineage>
</organism>